<reference evidence="2 3" key="1">
    <citation type="journal article" date="2006" name="Science">
        <title>The genome of black cottonwood, Populus trichocarpa (Torr. &amp; Gray).</title>
        <authorList>
            <person name="Tuskan G.A."/>
            <person name="Difazio S."/>
            <person name="Jansson S."/>
            <person name="Bohlmann J."/>
            <person name="Grigoriev I."/>
            <person name="Hellsten U."/>
            <person name="Putnam N."/>
            <person name="Ralph S."/>
            <person name="Rombauts S."/>
            <person name="Salamov A."/>
            <person name="Schein J."/>
            <person name="Sterck L."/>
            <person name="Aerts A."/>
            <person name="Bhalerao R.R."/>
            <person name="Bhalerao R.P."/>
            <person name="Blaudez D."/>
            <person name="Boerjan W."/>
            <person name="Brun A."/>
            <person name="Brunner A."/>
            <person name="Busov V."/>
            <person name="Campbell M."/>
            <person name="Carlson J."/>
            <person name="Chalot M."/>
            <person name="Chapman J."/>
            <person name="Chen G.L."/>
            <person name="Cooper D."/>
            <person name="Coutinho P.M."/>
            <person name="Couturier J."/>
            <person name="Covert S."/>
            <person name="Cronk Q."/>
            <person name="Cunningham R."/>
            <person name="Davis J."/>
            <person name="Degroeve S."/>
            <person name="Dejardin A."/>
            <person name="Depamphilis C."/>
            <person name="Detter J."/>
            <person name="Dirks B."/>
            <person name="Dubchak I."/>
            <person name="Duplessis S."/>
            <person name="Ehlting J."/>
            <person name="Ellis B."/>
            <person name="Gendler K."/>
            <person name="Goodstein D."/>
            <person name="Gribskov M."/>
            <person name="Grimwood J."/>
            <person name="Groover A."/>
            <person name="Gunter L."/>
            <person name="Hamberger B."/>
            <person name="Heinze B."/>
            <person name="Helariutta Y."/>
            <person name="Henrissat B."/>
            <person name="Holligan D."/>
            <person name="Holt R."/>
            <person name="Huang W."/>
            <person name="Islam-Faridi N."/>
            <person name="Jones S."/>
            <person name="Jones-Rhoades M."/>
            <person name="Jorgensen R."/>
            <person name="Joshi C."/>
            <person name="Kangasjarvi J."/>
            <person name="Karlsson J."/>
            <person name="Kelleher C."/>
            <person name="Kirkpatrick R."/>
            <person name="Kirst M."/>
            <person name="Kohler A."/>
            <person name="Kalluri U."/>
            <person name="Larimer F."/>
            <person name="Leebens-Mack J."/>
            <person name="Leple J.C."/>
            <person name="Locascio P."/>
            <person name="Lou Y."/>
            <person name="Lucas S."/>
            <person name="Martin F."/>
            <person name="Montanini B."/>
            <person name="Napoli C."/>
            <person name="Nelson D.R."/>
            <person name="Nelson C."/>
            <person name="Nieminen K."/>
            <person name="Nilsson O."/>
            <person name="Pereda V."/>
            <person name="Peter G."/>
            <person name="Philippe R."/>
            <person name="Pilate G."/>
            <person name="Poliakov A."/>
            <person name="Razumovskaya J."/>
            <person name="Richardson P."/>
            <person name="Rinaldi C."/>
            <person name="Ritland K."/>
            <person name="Rouze P."/>
            <person name="Ryaboy D."/>
            <person name="Schmutz J."/>
            <person name="Schrader J."/>
            <person name="Segerman B."/>
            <person name="Shin H."/>
            <person name="Siddiqui A."/>
            <person name="Sterky F."/>
            <person name="Terry A."/>
            <person name="Tsai C.J."/>
            <person name="Uberbacher E."/>
            <person name="Unneberg P."/>
            <person name="Vahala J."/>
            <person name="Wall K."/>
            <person name="Wessler S."/>
            <person name="Yang G."/>
            <person name="Yin T."/>
            <person name="Douglas C."/>
            <person name="Marra M."/>
            <person name="Sandberg G."/>
            <person name="Van de Peer Y."/>
            <person name="Rokhsar D."/>
        </authorList>
    </citation>
    <scope>NUCLEOTIDE SEQUENCE [LARGE SCALE GENOMIC DNA]</scope>
    <source>
        <strain evidence="3">cv. Nisqually</strain>
    </source>
</reference>
<gene>
    <name evidence="2" type="ORF">POPTR_005G174500</name>
</gene>
<evidence type="ECO:0000313" key="3">
    <source>
        <dbReference type="Proteomes" id="UP000006729"/>
    </source>
</evidence>
<organism evidence="2 3">
    <name type="scientific">Populus trichocarpa</name>
    <name type="common">Western balsam poplar</name>
    <name type="synonym">Populus balsamifera subsp. trichocarpa</name>
    <dbReference type="NCBI Taxonomy" id="3694"/>
    <lineage>
        <taxon>Eukaryota</taxon>
        <taxon>Viridiplantae</taxon>
        <taxon>Streptophyta</taxon>
        <taxon>Embryophyta</taxon>
        <taxon>Tracheophyta</taxon>
        <taxon>Spermatophyta</taxon>
        <taxon>Magnoliopsida</taxon>
        <taxon>eudicotyledons</taxon>
        <taxon>Gunneridae</taxon>
        <taxon>Pentapetalae</taxon>
        <taxon>rosids</taxon>
        <taxon>fabids</taxon>
        <taxon>Malpighiales</taxon>
        <taxon>Salicaceae</taxon>
        <taxon>Saliceae</taxon>
        <taxon>Populus</taxon>
    </lineage>
</organism>
<feature type="region of interest" description="Disordered" evidence="1">
    <location>
        <begin position="57"/>
        <end position="76"/>
    </location>
</feature>
<dbReference type="InParanoid" id="A0A2K2AI27"/>
<dbReference type="Proteomes" id="UP000006729">
    <property type="component" value="Chromosome 5"/>
</dbReference>
<dbReference type="EMBL" id="CM009294">
    <property type="protein sequence ID" value="PNT37181.1"/>
    <property type="molecule type" value="Genomic_DNA"/>
</dbReference>
<proteinExistence type="predicted"/>
<name>A0A2K2AI27_POPTR</name>
<sequence>MTACPPSIPKHSQPRKAIVKSNHERKLTLLDHSFQSKWNSKRQKRNTGKVEKCHLVEKETGESREKGTLLLQEGRG</sequence>
<keyword evidence="3" id="KW-1185">Reference proteome</keyword>
<accession>A0A2K2AI27</accession>
<protein>
    <submittedName>
        <fullName evidence="2">Uncharacterized protein</fullName>
    </submittedName>
</protein>
<feature type="compositionally biased region" description="Basic and acidic residues" evidence="1">
    <location>
        <begin position="57"/>
        <end position="67"/>
    </location>
</feature>
<dbReference type="AlphaFoldDB" id="A0A2K2AI27"/>
<evidence type="ECO:0000256" key="1">
    <source>
        <dbReference type="SAM" id="MobiDB-lite"/>
    </source>
</evidence>
<evidence type="ECO:0000313" key="2">
    <source>
        <dbReference type="EMBL" id="PNT37181.1"/>
    </source>
</evidence>